<reference evidence="2 3" key="1">
    <citation type="submission" date="2024-01" db="EMBL/GenBank/DDBJ databases">
        <title>Comparative genomics of Cryptococcus and Kwoniella reveals pathogenesis evolution and contrasting modes of karyotype evolution via chromosome fusion or intercentromeric recombination.</title>
        <authorList>
            <person name="Coelho M.A."/>
            <person name="David-Palma M."/>
            <person name="Shea T."/>
            <person name="Bowers K."/>
            <person name="McGinley-Smith S."/>
            <person name="Mohammad A.W."/>
            <person name="Gnirke A."/>
            <person name="Yurkov A.M."/>
            <person name="Nowrousian M."/>
            <person name="Sun S."/>
            <person name="Cuomo C.A."/>
            <person name="Heitman J."/>
        </authorList>
    </citation>
    <scope>NUCLEOTIDE SEQUENCE [LARGE SCALE GENOMIC DNA]</scope>
    <source>
        <strain evidence="2 3">CBS 6074</strain>
    </source>
</reference>
<accession>A0AAX4JL92</accession>
<feature type="region of interest" description="Disordered" evidence="1">
    <location>
        <begin position="88"/>
        <end position="141"/>
    </location>
</feature>
<evidence type="ECO:0000313" key="3">
    <source>
        <dbReference type="Proteomes" id="UP001355207"/>
    </source>
</evidence>
<keyword evidence="3" id="KW-1185">Reference proteome</keyword>
<dbReference type="GeneID" id="91091093"/>
<evidence type="ECO:0000256" key="1">
    <source>
        <dbReference type="SAM" id="MobiDB-lite"/>
    </source>
</evidence>
<dbReference type="RefSeq" id="XP_066072320.1">
    <property type="nucleotide sequence ID" value="XM_066216223.1"/>
</dbReference>
<sequence>MSSSEQSYSLLNVIRIADNFPSFSTPYPRQHPITKKNLIPFYLTLSDFKNSLPPIGLIPSHNHDLIKRFKDEQGLQLFTIIKKISKEEKARNEKKKSKSSSKEQDEKAKDDEKAKPAEGSSADVKGKEKEKRKKREKKTIKTEVMNRLTEKMKDEGKFSKGLRAWTSEKIPVFASSHSSCWKNDKDAVNIPFGNIAFEIERAAAPIFCLTALSMHLTAYEGEGEDMKIWLPKYADSEKDSKSKLFSVSEKLEFAFHLIHQSSERNQLLFAESFFLMMKTVECEFTGTGVTPIDSLSKCGHQDLGWSEECIKRNAKSTGIVSLFQVANYTYDLKLPSQDSPDYLAPKASHEGVSYKLYTVPEVLEALKSNQFWSNSAIATIDFLIKHGIITPENEPNYAEIVKRLHRSTGIAGPGN</sequence>
<gene>
    <name evidence="2" type="ORF">L201_000421</name>
</gene>
<feature type="compositionally biased region" description="Basic and acidic residues" evidence="1">
    <location>
        <begin position="100"/>
        <end position="116"/>
    </location>
</feature>
<dbReference type="Proteomes" id="UP001355207">
    <property type="component" value="Chromosome 1"/>
</dbReference>
<dbReference type="Gene3D" id="3.90.79.10">
    <property type="entry name" value="Nucleoside Triphosphate Pyrophosphohydrolase"/>
    <property type="match status" value="1"/>
</dbReference>
<proteinExistence type="predicted"/>
<protein>
    <submittedName>
        <fullName evidence="2">Uncharacterized protein</fullName>
    </submittedName>
</protein>
<organism evidence="2 3">
    <name type="scientific">Kwoniella dendrophila CBS 6074</name>
    <dbReference type="NCBI Taxonomy" id="1295534"/>
    <lineage>
        <taxon>Eukaryota</taxon>
        <taxon>Fungi</taxon>
        <taxon>Dikarya</taxon>
        <taxon>Basidiomycota</taxon>
        <taxon>Agaricomycotina</taxon>
        <taxon>Tremellomycetes</taxon>
        <taxon>Tremellales</taxon>
        <taxon>Cryptococcaceae</taxon>
        <taxon>Kwoniella</taxon>
    </lineage>
</organism>
<name>A0AAX4JL92_9TREE</name>
<evidence type="ECO:0000313" key="2">
    <source>
        <dbReference type="EMBL" id="WWC85557.1"/>
    </source>
</evidence>
<dbReference type="EMBL" id="CP144098">
    <property type="protein sequence ID" value="WWC85557.1"/>
    <property type="molecule type" value="Genomic_DNA"/>
</dbReference>
<dbReference type="AlphaFoldDB" id="A0AAX4JL92"/>